<dbReference type="PANTHER" id="PTHR11808:SF80">
    <property type="entry name" value="CYSTATHIONINE GAMMA-LYASE"/>
    <property type="match status" value="1"/>
</dbReference>
<evidence type="ECO:0000256" key="1">
    <source>
        <dbReference type="ARBA" id="ARBA00001933"/>
    </source>
</evidence>
<dbReference type="SUPFAM" id="SSF53383">
    <property type="entry name" value="PLP-dependent transferases"/>
    <property type="match status" value="1"/>
</dbReference>
<evidence type="ECO:0000256" key="2">
    <source>
        <dbReference type="ARBA" id="ARBA00022898"/>
    </source>
</evidence>
<keyword evidence="5" id="KW-0456">Lyase</keyword>
<dbReference type="Proteomes" id="UP000184520">
    <property type="component" value="Unassembled WGS sequence"/>
</dbReference>
<dbReference type="GO" id="GO:0005737">
    <property type="term" value="C:cytoplasm"/>
    <property type="evidence" value="ECO:0007669"/>
    <property type="project" value="TreeGrafter"/>
</dbReference>
<dbReference type="Pfam" id="PF01053">
    <property type="entry name" value="Cys_Met_Meta_PP"/>
    <property type="match status" value="1"/>
</dbReference>
<dbReference type="InterPro" id="IPR015422">
    <property type="entry name" value="PyrdxlP-dep_Trfase_small"/>
</dbReference>
<dbReference type="EMBL" id="FQWD01000001">
    <property type="protein sequence ID" value="SHF76206.1"/>
    <property type="molecule type" value="Genomic_DNA"/>
</dbReference>
<reference evidence="6" key="1">
    <citation type="submission" date="2016-11" db="EMBL/GenBank/DDBJ databases">
        <authorList>
            <person name="Varghese N."/>
            <person name="Submissions S."/>
        </authorList>
    </citation>
    <scope>NUCLEOTIDE SEQUENCE [LARGE SCALE GENOMIC DNA]</scope>
    <source>
        <strain evidence="6">CGMCC 1.8995</strain>
    </source>
</reference>
<gene>
    <name evidence="5" type="ORF">SAMN05216361_0316</name>
</gene>
<dbReference type="InterPro" id="IPR015424">
    <property type="entry name" value="PyrdxlP-dep_Trfase"/>
</dbReference>
<evidence type="ECO:0000256" key="4">
    <source>
        <dbReference type="RuleBase" id="RU362118"/>
    </source>
</evidence>
<comment type="similarity">
    <text evidence="4">Belongs to the trans-sulfuration enzymes family.</text>
</comment>
<dbReference type="GO" id="GO:0030170">
    <property type="term" value="F:pyridoxal phosphate binding"/>
    <property type="evidence" value="ECO:0007669"/>
    <property type="project" value="InterPro"/>
</dbReference>
<evidence type="ECO:0000313" key="6">
    <source>
        <dbReference type="Proteomes" id="UP000184520"/>
    </source>
</evidence>
<evidence type="ECO:0000313" key="5">
    <source>
        <dbReference type="EMBL" id="SHF76206.1"/>
    </source>
</evidence>
<dbReference type="PIRSF" id="PIRSF001434">
    <property type="entry name" value="CGS"/>
    <property type="match status" value="1"/>
</dbReference>
<dbReference type="GO" id="GO:0016846">
    <property type="term" value="F:carbon-sulfur lyase activity"/>
    <property type="evidence" value="ECO:0007669"/>
    <property type="project" value="TreeGrafter"/>
</dbReference>
<protein>
    <submittedName>
        <fullName evidence="5">Cystathionine beta-lyase/cystathionine gamma-synthase</fullName>
    </submittedName>
</protein>
<evidence type="ECO:0000256" key="3">
    <source>
        <dbReference type="PIRSR" id="PIRSR001434-2"/>
    </source>
</evidence>
<dbReference type="Gene3D" id="3.90.1150.10">
    <property type="entry name" value="Aspartate Aminotransferase, domain 1"/>
    <property type="match status" value="1"/>
</dbReference>
<dbReference type="Gene3D" id="3.40.640.10">
    <property type="entry name" value="Type I PLP-dependent aspartate aminotransferase-like (Major domain)"/>
    <property type="match status" value="1"/>
</dbReference>
<keyword evidence="6" id="KW-1185">Reference proteome</keyword>
<dbReference type="PANTHER" id="PTHR11808">
    <property type="entry name" value="TRANS-SULFURATION ENZYME FAMILY MEMBER"/>
    <property type="match status" value="1"/>
</dbReference>
<dbReference type="InterPro" id="IPR054542">
    <property type="entry name" value="Cys_met_metab_PP"/>
</dbReference>
<dbReference type="PROSITE" id="PS00868">
    <property type="entry name" value="CYS_MET_METAB_PP"/>
    <property type="match status" value="1"/>
</dbReference>
<name>A0A1M5EAJ2_9ALTE</name>
<dbReference type="InterPro" id="IPR015421">
    <property type="entry name" value="PyrdxlP-dep_Trfase_major"/>
</dbReference>
<dbReference type="RefSeq" id="WP_084526080.1">
    <property type="nucleotide sequence ID" value="NZ_FQWD01000001.1"/>
</dbReference>
<comment type="cofactor">
    <cofactor evidence="1 4">
        <name>pyridoxal 5'-phosphate</name>
        <dbReference type="ChEBI" id="CHEBI:597326"/>
    </cofactor>
</comment>
<dbReference type="GO" id="GO:0019346">
    <property type="term" value="P:transsulfuration"/>
    <property type="evidence" value="ECO:0007669"/>
    <property type="project" value="InterPro"/>
</dbReference>
<dbReference type="CDD" id="cd00614">
    <property type="entry name" value="CGS_like"/>
    <property type="match status" value="1"/>
</dbReference>
<dbReference type="STRING" id="634436.SAMN05216361_0316"/>
<keyword evidence="2 3" id="KW-0663">Pyridoxal phosphate</keyword>
<dbReference type="AlphaFoldDB" id="A0A1M5EAJ2"/>
<dbReference type="OrthoDB" id="9805807at2"/>
<proteinExistence type="inferred from homology"/>
<organism evidence="5 6">
    <name type="scientific">Marisediminitalea aggregata</name>
    <dbReference type="NCBI Taxonomy" id="634436"/>
    <lineage>
        <taxon>Bacteria</taxon>
        <taxon>Pseudomonadati</taxon>
        <taxon>Pseudomonadota</taxon>
        <taxon>Gammaproteobacteria</taxon>
        <taxon>Alteromonadales</taxon>
        <taxon>Alteromonadaceae</taxon>
        <taxon>Marisediminitalea</taxon>
    </lineage>
</organism>
<accession>A0A1M5EAJ2</accession>
<dbReference type="FunFam" id="3.40.640.10:FF:000046">
    <property type="entry name" value="Cystathionine gamma-lyase"/>
    <property type="match status" value="1"/>
</dbReference>
<dbReference type="InterPro" id="IPR000277">
    <property type="entry name" value="Cys/Met-Metab_PyrdxlP-dep_enz"/>
</dbReference>
<sequence>MKLSPQDLDICCGHLKDETAQAASVSQPISTPIHQTSLFSFDRFEDLSHGLANEFTTPVYSRGRNPSMTSVEQKLAALEQGEACKLFASGMGAISAAISALVSQGDHILFVNQVYGPTIQLATQLARFGVTFTCVTSGNLNEAEQAIQPNTKLIWFESPGTMTFTQLDIRALVAIAQARGILTGIDNTWATPLLQKPITMGVDIVAHSLTKYIGGHSDVVAGALITREALLKDIFFKTFLLNGAAIGPMDAYLIERGLRTLPVRLAQHEANGLAVAQFLQEQNTVETVFHPALQQDASVPEEQLQGYTGLFSFSLKQNEYATVAAVLNALKHFRMGVSWGGFESLAISPQRPDNAEALKHAGLPQGLIRLSVGLESADTLINDLSQALSHAK</sequence>
<feature type="modified residue" description="N6-(pyridoxal phosphate)lysine" evidence="3">
    <location>
        <position position="211"/>
    </location>
</feature>